<dbReference type="Gene3D" id="3.40.50.200">
    <property type="entry name" value="Peptidase S8/S53 domain"/>
    <property type="match status" value="1"/>
</dbReference>
<gene>
    <name evidence="7" type="ORF">ATE48_07165</name>
</gene>
<dbReference type="PROSITE" id="PS51892">
    <property type="entry name" value="SUBTILASE"/>
    <property type="match status" value="1"/>
</dbReference>
<dbReference type="SUPFAM" id="SSF52743">
    <property type="entry name" value="Subtilisin-like"/>
    <property type="match status" value="1"/>
</dbReference>
<dbReference type="EMBL" id="CP013244">
    <property type="protein sequence ID" value="ANP45712.1"/>
    <property type="molecule type" value="Genomic_DNA"/>
</dbReference>
<dbReference type="InterPro" id="IPR023828">
    <property type="entry name" value="Peptidase_S8_Ser-AS"/>
</dbReference>
<dbReference type="PROSITE" id="PS00138">
    <property type="entry name" value="SUBTILASE_SER"/>
    <property type="match status" value="1"/>
</dbReference>
<dbReference type="AlphaFoldDB" id="A0A1B1AGM0"/>
<evidence type="ECO:0000256" key="1">
    <source>
        <dbReference type="ARBA" id="ARBA00011073"/>
    </source>
</evidence>
<sequence length="342" mass="34901">MAETQIYAVEHDSHGDERVVGEIILIGQARDIARANGAGFREISSQALASGGVITRLGAPQGMSVEDAARRLRRLAPRAIVTANNIYRSAEALVRTQMGAVAAAPAPLRGVLGVIDTGVDTSALPPNAVLSHQAFAGAAPIAHEHGSLVASIAVANGARVQVADVFGHSTDGALAASAERIASALDWMIANRVAVINISIEGPNNAILAEMIERAAERGHLIVAAAGNGGPTARPSFPAAFNGVLAVTAIDTSGAPYFRANRGAYIDFAAPGVDVPVALNGAVLRATGTSFAAPVISALAAAHLSAPSPRQSNRVVEHLRAGAEDLGAPGRDNVFGWGALRD</sequence>
<protein>
    <recommendedName>
        <fullName evidence="6">Peptidase S8/S53 domain-containing protein</fullName>
    </recommendedName>
</protein>
<feature type="active site" description="Charge relay system" evidence="5">
    <location>
        <position position="145"/>
    </location>
</feature>
<evidence type="ECO:0000256" key="3">
    <source>
        <dbReference type="ARBA" id="ARBA00022801"/>
    </source>
</evidence>
<dbReference type="PANTHER" id="PTHR43806">
    <property type="entry name" value="PEPTIDASE S8"/>
    <property type="match status" value="1"/>
</dbReference>
<keyword evidence="4 5" id="KW-0720">Serine protease</keyword>
<name>A0A1B1AGM0_9PROT</name>
<accession>A0A1B1AGM0</accession>
<dbReference type="InParanoid" id="A0A1B1AGM0"/>
<dbReference type="Pfam" id="PF00082">
    <property type="entry name" value="Peptidase_S8"/>
    <property type="match status" value="1"/>
</dbReference>
<evidence type="ECO:0000259" key="6">
    <source>
        <dbReference type="Pfam" id="PF00082"/>
    </source>
</evidence>
<keyword evidence="3 5" id="KW-0378">Hydrolase</keyword>
<organism evidence="7 8">
    <name type="scientific">Candidatus Viadribacter manganicus</name>
    <dbReference type="NCBI Taxonomy" id="1759059"/>
    <lineage>
        <taxon>Bacteria</taxon>
        <taxon>Pseudomonadati</taxon>
        <taxon>Pseudomonadota</taxon>
        <taxon>Alphaproteobacteria</taxon>
        <taxon>Hyphomonadales</taxon>
        <taxon>Hyphomonadaceae</taxon>
        <taxon>Candidatus Viadribacter</taxon>
    </lineage>
</organism>
<dbReference type="GO" id="GO:0006508">
    <property type="term" value="P:proteolysis"/>
    <property type="evidence" value="ECO:0007669"/>
    <property type="project" value="UniProtKB-KW"/>
</dbReference>
<proteinExistence type="inferred from homology"/>
<dbReference type="RefSeq" id="WP_066769488.1">
    <property type="nucleotide sequence ID" value="NZ_CP013244.1"/>
</dbReference>
<evidence type="ECO:0000256" key="2">
    <source>
        <dbReference type="ARBA" id="ARBA00022670"/>
    </source>
</evidence>
<dbReference type="CDD" id="cd05561">
    <property type="entry name" value="Peptidases_S8_4"/>
    <property type="match status" value="1"/>
</dbReference>
<dbReference type="InterPro" id="IPR036852">
    <property type="entry name" value="Peptidase_S8/S53_dom_sf"/>
</dbReference>
<dbReference type="STRING" id="1759059.ATE48_07165"/>
<dbReference type="PANTHER" id="PTHR43806:SF11">
    <property type="entry name" value="CEREVISIN-RELATED"/>
    <property type="match status" value="1"/>
</dbReference>
<dbReference type="InterPro" id="IPR000209">
    <property type="entry name" value="Peptidase_S8/S53_dom"/>
</dbReference>
<feature type="domain" description="Peptidase S8/S53" evidence="6">
    <location>
        <begin position="111"/>
        <end position="338"/>
    </location>
</feature>
<dbReference type="Proteomes" id="UP000092498">
    <property type="component" value="Chromosome"/>
</dbReference>
<dbReference type="KEGG" id="cbot:ATE48_07165"/>
<reference evidence="7 8" key="1">
    <citation type="submission" date="2015-11" db="EMBL/GenBank/DDBJ databases">
        <title>Whole-Genome Sequence of Candidatus Oderbacter manganicum from the National Park Lower Oder Valley, Germany.</title>
        <authorList>
            <person name="Braun B."/>
            <person name="Liere K."/>
            <person name="Szewzyk U."/>
        </authorList>
    </citation>
    <scope>NUCLEOTIDE SEQUENCE [LARGE SCALE GENOMIC DNA]</scope>
    <source>
        <strain evidence="7 8">OTSz_A_272</strain>
    </source>
</reference>
<evidence type="ECO:0000313" key="8">
    <source>
        <dbReference type="Proteomes" id="UP000092498"/>
    </source>
</evidence>
<feature type="active site" description="Charge relay system" evidence="5">
    <location>
        <position position="290"/>
    </location>
</feature>
<evidence type="ECO:0000313" key="7">
    <source>
        <dbReference type="EMBL" id="ANP45712.1"/>
    </source>
</evidence>
<dbReference type="OrthoDB" id="5405281at2"/>
<keyword evidence="8" id="KW-1185">Reference proteome</keyword>
<feature type="active site" description="Charge relay system" evidence="5">
    <location>
        <position position="116"/>
    </location>
</feature>
<evidence type="ECO:0000256" key="5">
    <source>
        <dbReference type="PROSITE-ProRule" id="PRU01240"/>
    </source>
</evidence>
<evidence type="ECO:0000256" key="4">
    <source>
        <dbReference type="ARBA" id="ARBA00022825"/>
    </source>
</evidence>
<dbReference type="GO" id="GO:0004252">
    <property type="term" value="F:serine-type endopeptidase activity"/>
    <property type="evidence" value="ECO:0007669"/>
    <property type="project" value="UniProtKB-UniRule"/>
</dbReference>
<keyword evidence="2 5" id="KW-0645">Protease</keyword>
<dbReference type="InterPro" id="IPR050131">
    <property type="entry name" value="Peptidase_S8_subtilisin-like"/>
</dbReference>
<comment type="similarity">
    <text evidence="1 5">Belongs to the peptidase S8 family.</text>
</comment>